<dbReference type="AlphaFoldDB" id="A0A9P9DF88"/>
<protein>
    <submittedName>
        <fullName evidence="1">Uncharacterized protein</fullName>
    </submittedName>
</protein>
<evidence type="ECO:0000313" key="2">
    <source>
        <dbReference type="Proteomes" id="UP000700596"/>
    </source>
</evidence>
<organism evidence="1 2">
    <name type="scientific">Dendryphion nanum</name>
    <dbReference type="NCBI Taxonomy" id="256645"/>
    <lineage>
        <taxon>Eukaryota</taxon>
        <taxon>Fungi</taxon>
        <taxon>Dikarya</taxon>
        <taxon>Ascomycota</taxon>
        <taxon>Pezizomycotina</taxon>
        <taxon>Dothideomycetes</taxon>
        <taxon>Pleosporomycetidae</taxon>
        <taxon>Pleosporales</taxon>
        <taxon>Torulaceae</taxon>
        <taxon>Dendryphion</taxon>
    </lineage>
</organism>
<proteinExistence type="predicted"/>
<dbReference type="EMBL" id="JAGMWT010000013">
    <property type="protein sequence ID" value="KAH7117907.1"/>
    <property type="molecule type" value="Genomic_DNA"/>
</dbReference>
<dbReference type="Proteomes" id="UP000700596">
    <property type="component" value="Unassembled WGS sequence"/>
</dbReference>
<accession>A0A9P9DF88</accession>
<keyword evidence="2" id="KW-1185">Reference proteome</keyword>
<comment type="caution">
    <text evidence="1">The sequence shown here is derived from an EMBL/GenBank/DDBJ whole genome shotgun (WGS) entry which is preliminary data.</text>
</comment>
<sequence>MRSYPSSSEAQAPIIRAAPPRTVLFQAVVLCREMVELCKMAKRNPFHVVIRRWGGARVPETGTWCCNVVSINVPHMACQELSAACDGAQASGRRRSPWTISMPSWAGRWLVRRRDNRFETQWQSQIPCMSRLLRRSDDQRRARCLTRGTERTMAASHKVQNRCIIQPTKRNGGASICRVPMRGSTMGVVVVMGGCMGEEGERRSPGER</sequence>
<gene>
    <name evidence="1" type="ORF">B0J11DRAFT_95002</name>
</gene>
<reference evidence="1" key="1">
    <citation type="journal article" date="2021" name="Nat. Commun.">
        <title>Genetic determinants of endophytism in the Arabidopsis root mycobiome.</title>
        <authorList>
            <person name="Mesny F."/>
            <person name="Miyauchi S."/>
            <person name="Thiergart T."/>
            <person name="Pickel B."/>
            <person name="Atanasova L."/>
            <person name="Karlsson M."/>
            <person name="Huettel B."/>
            <person name="Barry K.W."/>
            <person name="Haridas S."/>
            <person name="Chen C."/>
            <person name="Bauer D."/>
            <person name="Andreopoulos W."/>
            <person name="Pangilinan J."/>
            <person name="LaButti K."/>
            <person name="Riley R."/>
            <person name="Lipzen A."/>
            <person name="Clum A."/>
            <person name="Drula E."/>
            <person name="Henrissat B."/>
            <person name="Kohler A."/>
            <person name="Grigoriev I.V."/>
            <person name="Martin F.M."/>
            <person name="Hacquard S."/>
        </authorList>
    </citation>
    <scope>NUCLEOTIDE SEQUENCE</scope>
    <source>
        <strain evidence="1">MPI-CAGE-CH-0243</strain>
    </source>
</reference>
<name>A0A9P9DF88_9PLEO</name>
<evidence type="ECO:0000313" key="1">
    <source>
        <dbReference type="EMBL" id="KAH7117907.1"/>
    </source>
</evidence>